<comment type="similarity">
    <text evidence="1">Belongs to the short-chain dehydrogenases/reductases (SDR) family.</text>
</comment>
<dbReference type="RefSeq" id="WP_126616708.1">
    <property type="nucleotide sequence ID" value="NZ_CP034562.1"/>
</dbReference>
<evidence type="ECO:0000256" key="2">
    <source>
        <dbReference type="ARBA" id="ARBA00023002"/>
    </source>
</evidence>
<dbReference type="GO" id="GO:0016616">
    <property type="term" value="F:oxidoreductase activity, acting on the CH-OH group of donors, NAD or NADP as acceptor"/>
    <property type="evidence" value="ECO:0007669"/>
    <property type="project" value="TreeGrafter"/>
</dbReference>
<reference evidence="3 4" key="1">
    <citation type="submission" date="2018-12" db="EMBL/GenBank/DDBJ databases">
        <title>Flammeovirga pectinis sp. nov., isolated from the gut of the Korean scallop, Patinopecten yessoensis.</title>
        <authorList>
            <person name="Bae J.-W."/>
            <person name="Jeong Y.-S."/>
            <person name="Kang W."/>
        </authorList>
    </citation>
    <scope>NUCLEOTIDE SEQUENCE [LARGE SCALE GENOMIC DNA]</scope>
    <source>
        <strain evidence="3 4">L12M1</strain>
    </source>
</reference>
<organism evidence="3 4">
    <name type="scientific">Flammeovirga pectinis</name>
    <dbReference type="NCBI Taxonomy" id="2494373"/>
    <lineage>
        <taxon>Bacteria</taxon>
        <taxon>Pseudomonadati</taxon>
        <taxon>Bacteroidota</taxon>
        <taxon>Cytophagia</taxon>
        <taxon>Cytophagales</taxon>
        <taxon>Flammeovirgaceae</taxon>
        <taxon>Flammeovirga</taxon>
    </lineage>
</organism>
<keyword evidence="4" id="KW-1185">Reference proteome</keyword>
<dbReference type="Pfam" id="PF13561">
    <property type="entry name" value="adh_short_C2"/>
    <property type="match status" value="1"/>
</dbReference>
<dbReference type="PANTHER" id="PTHR42760">
    <property type="entry name" value="SHORT-CHAIN DEHYDROGENASES/REDUCTASES FAMILY MEMBER"/>
    <property type="match status" value="1"/>
</dbReference>
<dbReference type="KEGG" id="fll:EI427_16290"/>
<dbReference type="Gene3D" id="3.40.50.720">
    <property type="entry name" value="NAD(P)-binding Rossmann-like Domain"/>
    <property type="match status" value="1"/>
</dbReference>
<protein>
    <submittedName>
        <fullName evidence="3">SDR family oxidoreductase</fullName>
    </submittedName>
</protein>
<accession>A0A3Q9FQK4</accession>
<sequence length="254" mass="26690">MVLSGKVAVITGGVRDIGRSITLAMADAGAKLVVNYYADEEGAAENAAETVRLAKEKGAEIITVPGDLMKAKDVENVIAQSVEAFGEKVDVLVNVAGGIIGRKKIEEQDEDWYNLLMDLNMKTVWSMTKAVRPYLGEGGSIVNFASQAGRDGAGAGASLYGASKAAVMGFTRAMAKELGGIGVRCNAICPGMINTKFHDDHTPDQARVNVAAATALRREGRAEEVADLVVYLASEKSSFMSGNNIDINGGLAFS</sequence>
<dbReference type="PANTHER" id="PTHR42760:SF133">
    <property type="entry name" value="3-OXOACYL-[ACYL-CARRIER-PROTEIN] REDUCTASE"/>
    <property type="match status" value="1"/>
</dbReference>
<dbReference type="Proteomes" id="UP000267268">
    <property type="component" value="Chromosome 1"/>
</dbReference>
<dbReference type="PRINTS" id="PR00081">
    <property type="entry name" value="GDHRDH"/>
</dbReference>
<dbReference type="FunFam" id="3.40.50.720:FF:000084">
    <property type="entry name" value="Short-chain dehydrogenase reductase"/>
    <property type="match status" value="1"/>
</dbReference>
<evidence type="ECO:0000256" key="1">
    <source>
        <dbReference type="ARBA" id="ARBA00006484"/>
    </source>
</evidence>
<dbReference type="PRINTS" id="PR00080">
    <property type="entry name" value="SDRFAMILY"/>
</dbReference>
<gene>
    <name evidence="3" type="ORF">EI427_16290</name>
</gene>
<dbReference type="SUPFAM" id="SSF51735">
    <property type="entry name" value="NAD(P)-binding Rossmann-fold domains"/>
    <property type="match status" value="1"/>
</dbReference>
<dbReference type="OrthoDB" id="9788235at2"/>
<evidence type="ECO:0000313" key="3">
    <source>
        <dbReference type="EMBL" id="AZQ63726.1"/>
    </source>
</evidence>
<proteinExistence type="inferred from homology"/>
<keyword evidence="2" id="KW-0560">Oxidoreductase</keyword>
<dbReference type="InterPro" id="IPR036291">
    <property type="entry name" value="NAD(P)-bd_dom_sf"/>
</dbReference>
<dbReference type="AlphaFoldDB" id="A0A3Q9FQK4"/>
<dbReference type="EMBL" id="CP034562">
    <property type="protein sequence ID" value="AZQ63726.1"/>
    <property type="molecule type" value="Genomic_DNA"/>
</dbReference>
<name>A0A3Q9FQK4_9BACT</name>
<dbReference type="InterPro" id="IPR002347">
    <property type="entry name" value="SDR_fam"/>
</dbReference>
<dbReference type="CDD" id="cd05233">
    <property type="entry name" value="SDR_c"/>
    <property type="match status" value="1"/>
</dbReference>
<evidence type="ECO:0000313" key="4">
    <source>
        <dbReference type="Proteomes" id="UP000267268"/>
    </source>
</evidence>